<protein>
    <recommendedName>
        <fullName evidence="6">Oleosin</fullName>
    </recommendedName>
</protein>
<reference evidence="4 5" key="1">
    <citation type="journal article" date="2024" name="Nat. Commun.">
        <title>Phylogenomics reveals the evolutionary origins of lichenization in chlorophyte algae.</title>
        <authorList>
            <person name="Puginier C."/>
            <person name="Libourel C."/>
            <person name="Otte J."/>
            <person name="Skaloud P."/>
            <person name="Haon M."/>
            <person name="Grisel S."/>
            <person name="Petersen M."/>
            <person name="Berrin J.G."/>
            <person name="Delaux P.M."/>
            <person name="Dal Grande F."/>
            <person name="Keller J."/>
        </authorList>
    </citation>
    <scope>NUCLEOTIDE SEQUENCE [LARGE SCALE GENOMIC DNA]</scope>
    <source>
        <strain evidence="4 5">SAG 245.80</strain>
    </source>
</reference>
<evidence type="ECO:0000256" key="1">
    <source>
        <dbReference type="SAM" id="Coils"/>
    </source>
</evidence>
<keyword evidence="3" id="KW-0472">Membrane</keyword>
<evidence type="ECO:0000313" key="4">
    <source>
        <dbReference type="EMBL" id="KAK9831496.1"/>
    </source>
</evidence>
<feature type="coiled-coil region" evidence="1">
    <location>
        <begin position="59"/>
        <end position="100"/>
    </location>
</feature>
<name>A0AAW1RCM5_9CHLO</name>
<feature type="transmembrane region" description="Helical" evidence="3">
    <location>
        <begin position="134"/>
        <end position="163"/>
    </location>
</feature>
<feature type="region of interest" description="Disordered" evidence="2">
    <location>
        <begin position="1"/>
        <end position="30"/>
    </location>
</feature>
<organism evidence="4 5">
    <name type="scientific">Elliptochloris bilobata</name>
    <dbReference type="NCBI Taxonomy" id="381761"/>
    <lineage>
        <taxon>Eukaryota</taxon>
        <taxon>Viridiplantae</taxon>
        <taxon>Chlorophyta</taxon>
        <taxon>core chlorophytes</taxon>
        <taxon>Trebouxiophyceae</taxon>
        <taxon>Trebouxiophyceae incertae sedis</taxon>
        <taxon>Elliptochloris clade</taxon>
        <taxon>Elliptochloris</taxon>
    </lineage>
</organism>
<comment type="caution">
    <text evidence="4">The sequence shown here is derived from an EMBL/GenBank/DDBJ whole genome shotgun (WGS) entry which is preliminary data.</text>
</comment>
<evidence type="ECO:0008006" key="6">
    <source>
        <dbReference type="Google" id="ProtNLM"/>
    </source>
</evidence>
<feature type="region of interest" description="Disordered" evidence="2">
    <location>
        <begin position="203"/>
        <end position="239"/>
    </location>
</feature>
<keyword evidence="3" id="KW-1133">Transmembrane helix</keyword>
<accession>A0AAW1RCM5</accession>
<dbReference type="EMBL" id="JALJOU010000045">
    <property type="protein sequence ID" value="KAK9831496.1"/>
    <property type="molecule type" value="Genomic_DNA"/>
</dbReference>
<gene>
    <name evidence="4" type="ORF">WJX81_002794</name>
</gene>
<sequence length="269" mass="28238">MSAPLGHFNLPMKTRGGQAHTEGLHQARRTLRAPLRATGRSARSAWGDRDDSPVAREARRVAQQAYAEAEREVVFAKRQLARAEEEARAQQGRLSKFVERRGWGAVAAPALGAVMLASLFGPLIWGLLFTSVVAFGGVAFIGLLPAIIMGSLAFGAAAVGLGLFATATAVVLPSVFALVAVGGGLALGSFLIRTVTAPRGAAASTSRSARGGGGAATGAAADMGARRAPEEAEEEDLAAAAARELRRFDRELAERERKRQVEEGTRWTP</sequence>
<dbReference type="AlphaFoldDB" id="A0AAW1RCM5"/>
<keyword evidence="1" id="KW-0175">Coiled coil</keyword>
<feature type="transmembrane region" description="Helical" evidence="3">
    <location>
        <begin position="103"/>
        <end position="128"/>
    </location>
</feature>
<evidence type="ECO:0000256" key="3">
    <source>
        <dbReference type="SAM" id="Phobius"/>
    </source>
</evidence>
<proteinExistence type="predicted"/>
<evidence type="ECO:0000256" key="2">
    <source>
        <dbReference type="SAM" id="MobiDB-lite"/>
    </source>
</evidence>
<evidence type="ECO:0000313" key="5">
    <source>
        <dbReference type="Proteomes" id="UP001445335"/>
    </source>
</evidence>
<feature type="transmembrane region" description="Helical" evidence="3">
    <location>
        <begin position="170"/>
        <end position="192"/>
    </location>
</feature>
<keyword evidence="3" id="KW-0812">Transmembrane</keyword>
<keyword evidence="5" id="KW-1185">Reference proteome</keyword>
<dbReference type="Proteomes" id="UP001445335">
    <property type="component" value="Unassembled WGS sequence"/>
</dbReference>